<feature type="domain" description="Protein kinase" evidence="16">
    <location>
        <begin position="25"/>
        <end position="317"/>
    </location>
</feature>
<dbReference type="PROSITE" id="PS50011">
    <property type="entry name" value="PROTEIN_KINASE_DOM"/>
    <property type="match status" value="1"/>
</dbReference>
<dbReference type="SMART" id="SM00220">
    <property type="entry name" value="S_TKc"/>
    <property type="match status" value="1"/>
</dbReference>
<evidence type="ECO:0000259" key="16">
    <source>
        <dbReference type="PROSITE" id="PS50011"/>
    </source>
</evidence>
<dbReference type="GO" id="GO:0005524">
    <property type="term" value="F:ATP binding"/>
    <property type="evidence" value="ECO:0007669"/>
    <property type="project" value="UniProtKB-UniRule"/>
</dbReference>
<comment type="catalytic activity">
    <reaction evidence="13">
        <text>L-seryl-[protein] + ATP = O-phospho-L-seryl-[protein] + ADP + H(+)</text>
        <dbReference type="Rhea" id="RHEA:17989"/>
        <dbReference type="Rhea" id="RHEA-COMP:9863"/>
        <dbReference type="Rhea" id="RHEA-COMP:11604"/>
        <dbReference type="ChEBI" id="CHEBI:15378"/>
        <dbReference type="ChEBI" id="CHEBI:29999"/>
        <dbReference type="ChEBI" id="CHEBI:30616"/>
        <dbReference type="ChEBI" id="CHEBI:83421"/>
        <dbReference type="ChEBI" id="CHEBI:456216"/>
        <dbReference type="EC" id="2.7.11.22"/>
    </reaction>
</comment>
<name>A0A8S1NCV8_PARPR</name>
<dbReference type="PROSITE" id="PS00108">
    <property type="entry name" value="PROTEIN_KINASE_ST"/>
    <property type="match status" value="1"/>
</dbReference>
<dbReference type="FunFam" id="1.10.510.10:FF:000624">
    <property type="entry name" value="Mitogen-activated protein kinase"/>
    <property type="match status" value="1"/>
</dbReference>
<evidence type="ECO:0000256" key="6">
    <source>
        <dbReference type="ARBA" id="ARBA00022777"/>
    </source>
</evidence>
<accession>A0A8S1NCV8</accession>
<dbReference type="Pfam" id="PF00069">
    <property type="entry name" value="Pkinase"/>
    <property type="match status" value="1"/>
</dbReference>
<dbReference type="PANTHER" id="PTHR24056:SF546">
    <property type="entry name" value="CYCLIN-DEPENDENT KINASE 12"/>
    <property type="match status" value="1"/>
</dbReference>
<keyword evidence="18" id="KW-1185">Reference proteome</keyword>
<proteinExistence type="inferred from homology"/>
<evidence type="ECO:0000256" key="1">
    <source>
        <dbReference type="ARBA" id="ARBA00006485"/>
    </source>
</evidence>
<evidence type="ECO:0000256" key="2">
    <source>
        <dbReference type="ARBA" id="ARBA00012425"/>
    </source>
</evidence>
<dbReference type="GO" id="GO:0000307">
    <property type="term" value="C:cyclin-dependent protein kinase holoenzyme complex"/>
    <property type="evidence" value="ECO:0007669"/>
    <property type="project" value="TreeGrafter"/>
</dbReference>
<comment type="caution">
    <text evidence="17">The sequence shown here is derived from an EMBL/GenBank/DDBJ whole genome shotgun (WGS) entry which is preliminary data.</text>
</comment>
<evidence type="ECO:0000256" key="8">
    <source>
        <dbReference type="ARBA" id="ARBA00038543"/>
    </source>
</evidence>
<keyword evidence="6" id="KW-0418">Kinase</keyword>
<dbReference type="GO" id="GO:0005634">
    <property type="term" value="C:nucleus"/>
    <property type="evidence" value="ECO:0007669"/>
    <property type="project" value="TreeGrafter"/>
</dbReference>
<dbReference type="InterPro" id="IPR017441">
    <property type="entry name" value="Protein_kinase_ATP_BS"/>
</dbReference>
<reference evidence="17" key="1">
    <citation type="submission" date="2021-01" db="EMBL/GenBank/DDBJ databases">
        <authorList>
            <consortium name="Genoscope - CEA"/>
            <person name="William W."/>
        </authorList>
    </citation>
    <scope>NUCLEOTIDE SEQUENCE</scope>
</reference>
<protein>
    <recommendedName>
        <fullName evidence="9">Cyclin-dependent kinase 2 homolog</fullName>
        <ecNumber evidence="2">2.7.11.22</ecNumber>
    </recommendedName>
    <alternativeName>
        <fullName evidence="10">Cell division control protein 2 homolog</fullName>
    </alternativeName>
    <alternativeName>
        <fullName evidence="11">cdc2-related kinase 2</fullName>
    </alternativeName>
</protein>
<sequence>MRKNEFMNDEIRKHWFANCRSIQEFERLDKLGEGTYGTVYAAKDKKKNQVVAIKKVKIHDSNEGFPITCLREIKILQRLSAHPNVVNLLEVAVGPIKDSIHLVFEYCAIDLAILVDNMFIDNYSFRENEIKCIVLQLLNGLAYINSNFILHRDIKLSNLLLTNDGIVKIADFGLAREYEIPQKKYTNPVVTLWYRAPELLCQMNNYNTAIDIWSVGCVFAELINRGFPILQGKSEIHQLQLMCEMLGYPTASVWPDLHKNGNKQILKELEKFQHCRPNLQNVIKDASPQALELISRMLTWDPEKRIGVMESLLHEYFYTNPRPSMPEELSILRQLDQFKKKNADKAEKKLKIK</sequence>
<comment type="catalytic activity">
    <reaction evidence="12">
        <text>L-threonyl-[protein] + ATP = O-phospho-L-threonyl-[protein] + ADP + H(+)</text>
        <dbReference type="Rhea" id="RHEA:46608"/>
        <dbReference type="Rhea" id="RHEA-COMP:11060"/>
        <dbReference type="Rhea" id="RHEA-COMP:11605"/>
        <dbReference type="ChEBI" id="CHEBI:15378"/>
        <dbReference type="ChEBI" id="CHEBI:30013"/>
        <dbReference type="ChEBI" id="CHEBI:30616"/>
        <dbReference type="ChEBI" id="CHEBI:61977"/>
        <dbReference type="ChEBI" id="CHEBI:456216"/>
        <dbReference type="EC" id="2.7.11.22"/>
    </reaction>
</comment>
<evidence type="ECO:0000313" key="18">
    <source>
        <dbReference type="Proteomes" id="UP000688137"/>
    </source>
</evidence>
<evidence type="ECO:0000256" key="12">
    <source>
        <dbReference type="ARBA" id="ARBA00047811"/>
    </source>
</evidence>
<evidence type="ECO:0000256" key="11">
    <source>
        <dbReference type="ARBA" id="ARBA00042858"/>
    </source>
</evidence>
<dbReference type="GO" id="GO:0008353">
    <property type="term" value="F:RNA polymerase II CTD heptapeptide repeat kinase activity"/>
    <property type="evidence" value="ECO:0007669"/>
    <property type="project" value="TreeGrafter"/>
</dbReference>
<keyword evidence="5 14" id="KW-0547">Nucleotide-binding</keyword>
<dbReference type="EC" id="2.7.11.22" evidence="2"/>
<dbReference type="OMA" id="TEPGHAM"/>
<dbReference type="Proteomes" id="UP000688137">
    <property type="component" value="Unassembled WGS sequence"/>
</dbReference>
<keyword evidence="7 14" id="KW-0067">ATP-binding</keyword>
<evidence type="ECO:0000256" key="15">
    <source>
        <dbReference type="RuleBase" id="RU000304"/>
    </source>
</evidence>
<dbReference type="InterPro" id="IPR008271">
    <property type="entry name" value="Ser/Thr_kinase_AS"/>
</dbReference>
<keyword evidence="3 15" id="KW-0723">Serine/threonine-protein kinase</keyword>
<comment type="similarity">
    <text evidence="1">Belongs to the protein kinase superfamily. CMGC Ser/Thr protein kinase family. CDC2/CDKX subfamily.</text>
</comment>
<dbReference type="GO" id="GO:0032968">
    <property type="term" value="P:positive regulation of transcription elongation by RNA polymerase II"/>
    <property type="evidence" value="ECO:0007669"/>
    <property type="project" value="TreeGrafter"/>
</dbReference>
<evidence type="ECO:0000313" key="17">
    <source>
        <dbReference type="EMBL" id="CAD8090468.1"/>
    </source>
</evidence>
<keyword evidence="4" id="KW-0808">Transferase</keyword>
<dbReference type="GO" id="GO:0004693">
    <property type="term" value="F:cyclin-dependent protein serine/threonine kinase activity"/>
    <property type="evidence" value="ECO:0007669"/>
    <property type="project" value="UniProtKB-EC"/>
</dbReference>
<dbReference type="CDD" id="cd07829">
    <property type="entry name" value="STKc_CDK_like"/>
    <property type="match status" value="1"/>
</dbReference>
<dbReference type="InterPro" id="IPR050108">
    <property type="entry name" value="CDK"/>
</dbReference>
<evidence type="ECO:0000256" key="3">
    <source>
        <dbReference type="ARBA" id="ARBA00022527"/>
    </source>
</evidence>
<evidence type="ECO:0000256" key="10">
    <source>
        <dbReference type="ARBA" id="ARBA00041902"/>
    </source>
</evidence>
<evidence type="ECO:0000256" key="4">
    <source>
        <dbReference type="ARBA" id="ARBA00022679"/>
    </source>
</evidence>
<gene>
    <name evidence="17" type="ORF">PPRIM_AZ9-3.1.T0860050</name>
</gene>
<dbReference type="EMBL" id="CAJJDM010000089">
    <property type="protein sequence ID" value="CAD8090468.1"/>
    <property type="molecule type" value="Genomic_DNA"/>
</dbReference>
<feature type="binding site" evidence="14">
    <location>
        <position position="55"/>
    </location>
    <ligand>
        <name>ATP</name>
        <dbReference type="ChEBI" id="CHEBI:30616"/>
    </ligand>
</feature>
<dbReference type="PANTHER" id="PTHR24056">
    <property type="entry name" value="CELL DIVISION PROTEIN KINASE"/>
    <property type="match status" value="1"/>
</dbReference>
<organism evidence="17 18">
    <name type="scientific">Paramecium primaurelia</name>
    <dbReference type="NCBI Taxonomy" id="5886"/>
    <lineage>
        <taxon>Eukaryota</taxon>
        <taxon>Sar</taxon>
        <taxon>Alveolata</taxon>
        <taxon>Ciliophora</taxon>
        <taxon>Intramacronucleata</taxon>
        <taxon>Oligohymenophorea</taxon>
        <taxon>Peniculida</taxon>
        <taxon>Parameciidae</taxon>
        <taxon>Paramecium</taxon>
    </lineage>
</organism>
<dbReference type="InterPro" id="IPR000719">
    <property type="entry name" value="Prot_kinase_dom"/>
</dbReference>
<evidence type="ECO:0000256" key="7">
    <source>
        <dbReference type="ARBA" id="ARBA00022840"/>
    </source>
</evidence>
<evidence type="ECO:0000256" key="14">
    <source>
        <dbReference type="PROSITE-ProRule" id="PRU10141"/>
    </source>
</evidence>
<comment type="subunit">
    <text evidence="8">May form a complex composed of at least the catalytic subunit CRK2 and a cyclin.</text>
</comment>
<evidence type="ECO:0000256" key="13">
    <source>
        <dbReference type="ARBA" id="ARBA00048367"/>
    </source>
</evidence>
<evidence type="ECO:0000256" key="9">
    <source>
        <dbReference type="ARBA" id="ARBA00039612"/>
    </source>
</evidence>
<dbReference type="AlphaFoldDB" id="A0A8S1NCV8"/>
<dbReference type="PROSITE" id="PS00107">
    <property type="entry name" value="PROTEIN_KINASE_ATP"/>
    <property type="match status" value="1"/>
</dbReference>
<evidence type="ECO:0000256" key="5">
    <source>
        <dbReference type="ARBA" id="ARBA00022741"/>
    </source>
</evidence>
<dbReference type="FunFam" id="3.30.200.20:FF:000054">
    <property type="entry name" value="Cyclin-dependent kinase 11B"/>
    <property type="match status" value="1"/>
</dbReference>